<keyword evidence="8 9" id="KW-0472">Membrane</keyword>
<dbReference type="CDD" id="cd06261">
    <property type="entry name" value="TM_PBP2"/>
    <property type="match status" value="1"/>
</dbReference>
<dbReference type="PANTHER" id="PTHR30614:SF37">
    <property type="entry name" value="AMINO-ACID ABC TRANSPORTER PERMEASE PROTEIN YHDX-RELATED"/>
    <property type="match status" value="1"/>
</dbReference>
<dbReference type="InterPro" id="IPR010065">
    <property type="entry name" value="AA_ABC_transptr_permease_3TM"/>
</dbReference>
<dbReference type="PROSITE" id="PS50928">
    <property type="entry name" value="ABC_TM1"/>
    <property type="match status" value="1"/>
</dbReference>
<keyword evidence="5 9" id="KW-0812">Transmembrane</keyword>
<organism evidence="11 12">
    <name type="scientific">Nocardioides bigeumensis</name>
    <dbReference type="NCBI Taxonomy" id="433657"/>
    <lineage>
        <taxon>Bacteria</taxon>
        <taxon>Bacillati</taxon>
        <taxon>Actinomycetota</taxon>
        <taxon>Actinomycetes</taxon>
        <taxon>Propionibacteriales</taxon>
        <taxon>Nocardioidaceae</taxon>
        <taxon>Nocardioides</taxon>
    </lineage>
</organism>
<accession>A0ABN2YP27</accession>
<reference evidence="11 12" key="1">
    <citation type="journal article" date="2019" name="Int. J. Syst. Evol. Microbiol.">
        <title>The Global Catalogue of Microorganisms (GCM) 10K type strain sequencing project: providing services to taxonomists for standard genome sequencing and annotation.</title>
        <authorList>
            <consortium name="The Broad Institute Genomics Platform"/>
            <consortium name="The Broad Institute Genome Sequencing Center for Infectious Disease"/>
            <person name="Wu L."/>
            <person name="Ma J."/>
        </authorList>
    </citation>
    <scope>NUCLEOTIDE SEQUENCE [LARGE SCALE GENOMIC DNA]</scope>
    <source>
        <strain evidence="11 12">JCM 16021</strain>
    </source>
</reference>
<evidence type="ECO:0000256" key="2">
    <source>
        <dbReference type="ARBA" id="ARBA00010072"/>
    </source>
</evidence>
<evidence type="ECO:0000313" key="11">
    <source>
        <dbReference type="EMBL" id="GAA2130182.1"/>
    </source>
</evidence>
<dbReference type="PANTHER" id="PTHR30614">
    <property type="entry name" value="MEMBRANE COMPONENT OF AMINO ACID ABC TRANSPORTER"/>
    <property type="match status" value="1"/>
</dbReference>
<feature type="transmembrane region" description="Helical" evidence="9">
    <location>
        <begin position="85"/>
        <end position="105"/>
    </location>
</feature>
<comment type="caution">
    <text evidence="11">The sequence shown here is derived from an EMBL/GenBank/DDBJ whole genome shotgun (WGS) entry which is preliminary data.</text>
</comment>
<dbReference type="Proteomes" id="UP001500575">
    <property type="component" value="Unassembled WGS sequence"/>
</dbReference>
<keyword evidence="12" id="KW-1185">Reference proteome</keyword>
<evidence type="ECO:0000256" key="1">
    <source>
        <dbReference type="ARBA" id="ARBA00004651"/>
    </source>
</evidence>
<proteinExistence type="inferred from homology"/>
<evidence type="ECO:0000256" key="4">
    <source>
        <dbReference type="ARBA" id="ARBA00022475"/>
    </source>
</evidence>
<dbReference type="InterPro" id="IPR043429">
    <property type="entry name" value="ArtM/GltK/GlnP/TcyL/YhdX-like"/>
</dbReference>
<dbReference type="Gene3D" id="1.10.3720.10">
    <property type="entry name" value="MetI-like"/>
    <property type="match status" value="1"/>
</dbReference>
<sequence length="217" mass="23500">MDDVFSSFDLVLRAFWLTLQLLVLSGVASLLLGTLLAALRVGPVKVLNRLGTLYVSVVRNTPLLVMFIFVFIASPTLDLFVGTPFLVKGVIALTIYTSAFVCEAVRSGINSVSLGQAEAARAIGLTFGGTMREVILPQAFRATVPPLASVLIALAKNTSVAAAFGLMEATARMRFFTNNNANDRVLIFLTFAIGYIIIVEVMSAGAYSFERRWRVAR</sequence>
<feature type="transmembrane region" description="Helical" evidence="9">
    <location>
        <begin position="15"/>
        <end position="39"/>
    </location>
</feature>
<evidence type="ECO:0000256" key="9">
    <source>
        <dbReference type="RuleBase" id="RU363032"/>
    </source>
</evidence>
<feature type="transmembrane region" description="Helical" evidence="9">
    <location>
        <begin position="147"/>
        <end position="166"/>
    </location>
</feature>
<feature type="domain" description="ABC transmembrane type-1" evidence="10">
    <location>
        <begin position="15"/>
        <end position="208"/>
    </location>
</feature>
<keyword evidence="7 9" id="KW-1133">Transmembrane helix</keyword>
<comment type="subcellular location">
    <subcellularLocation>
        <location evidence="1 9">Cell membrane</location>
        <topology evidence="1 9">Multi-pass membrane protein</topology>
    </subcellularLocation>
</comment>
<name>A0ABN2YP27_9ACTN</name>
<keyword evidence="4" id="KW-1003">Cell membrane</keyword>
<evidence type="ECO:0000256" key="6">
    <source>
        <dbReference type="ARBA" id="ARBA00022970"/>
    </source>
</evidence>
<dbReference type="EMBL" id="BAAAQQ010000013">
    <property type="protein sequence ID" value="GAA2130182.1"/>
    <property type="molecule type" value="Genomic_DNA"/>
</dbReference>
<dbReference type="NCBIfam" id="TIGR01726">
    <property type="entry name" value="HEQRo_perm_3TM"/>
    <property type="match status" value="1"/>
</dbReference>
<evidence type="ECO:0000256" key="7">
    <source>
        <dbReference type="ARBA" id="ARBA00022989"/>
    </source>
</evidence>
<protein>
    <submittedName>
        <fullName evidence="11">Amino acid ABC transporter permease</fullName>
    </submittedName>
</protein>
<keyword evidence="3 9" id="KW-0813">Transport</keyword>
<evidence type="ECO:0000256" key="3">
    <source>
        <dbReference type="ARBA" id="ARBA00022448"/>
    </source>
</evidence>
<evidence type="ECO:0000259" key="10">
    <source>
        <dbReference type="PROSITE" id="PS50928"/>
    </source>
</evidence>
<evidence type="ECO:0000256" key="8">
    <source>
        <dbReference type="ARBA" id="ARBA00023136"/>
    </source>
</evidence>
<dbReference type="RefSeq" id="WP_344304857.1">
    <property type="nucleotide sequence ID" value="NZ_BAAAQQ010000013.1"/>
</dbReference>
<dbReference type="InterPro" id="IPR000515">
    <property type="entry name" value="MetI-like"/>
</dbReference>
<dbReference type="InterPro" id="IPR035906">
    <property type="entry name" value="MetI-like_sf"/>
</dbReference>
<feature type="transmembrane region" description="Helical" evidence="9">
    <location>
        <begin position="186"/>
        <end position="209"/>
    </location>
</feature>
<keyword evidence="6" id="KW-0029">Amino-acid transport</keyword>
<feature type="transmembrane region" description="Helical" evidence="9">
    <location>
        <begin position="51"/>
        <end position="73"/>
    </location>
</feature>
<evidence type="ECO:0000313" key="12">
    <source>
        <dbReference type="Proteomes" id="UP001500575"/>
    </source>
</evidence>
<dbReference type="Pfam" id="PF00528">
    <property type="entry name" value="BPD_transp_1"/>
    <property type="match status" value="1"/>
</dbReference>
<gene>
    <name evidence="11" type="ORF">GCM10009843_32550</name>
</gene>
<dbReference type="SUPFAM" id="SSF161098">
    <property type="entry name" value="MetI-like"/>
    <property type="match status" value="1"/>
</dbReference>
<evidence type="ECO:0000256" key="5">
    <source>
        <dbReference type="ARBA" id="ARBA00022692"/>
    </source>
</evidence>
<comment type="similarity">
    <text evidence="2">Belongs to the binding-protein-dependent transport system permease family. HisMQ subfamily.</text>
</comment>